<dbReference type="SMART" id="SM01007">
    <property type="entry name" value="Aldolase_II"/>
    <property type="match status" value="1"/>
</dbReference>
<dbReference type="NCBIfam" id="NF006191">
    <property type="entry name" value="PRK08324.1-5"/>
    <property type="match status" value="1"/>
</dbReference>
<dbReference type="InterPro" id="IPR002347">
    <property type="entry name" value="SDR_fam"/>
</dbReference>
<evidence type="ECO:0000313" key="4">
    <source>
        <dbReference type="EMBL" id="NID12628.1"/>
    </source>
</evidence>
<sequence>MLNQTHVFNHVSYLWDEAKAAELATGEPHDREVALLIYRSNLLGADLRLTNYGGGNTSCKAVAKDPLTGKPTEVMWVKGSGGDIGTLTRSGLAALYVDRLRSLEGIYRGIEQEDEMVELFNYCLYDLASKAPSIDTPLHGFLPFAHIDHLHPDAAIAIAAAKDGKRITQELFDGQVGWVDWQKPGFDLGLQLRNCLDENAANGIQLRGIMLGSHGLFTWGDTAYESYINTLEVVERCAEYIASHTGKDRPVFGGQRIESAAPDARLAQAAQLAPILRGLCSSERHMIGHFTDDDRVLEFTNSNDLSRLAPLGTSCPDHFLRTKISPLVLELAPDEAVTDTAAIQERLAPAFDAYRAMYQEYYDMCKHPNSPAIRDRNPVVLLWPGVGMFTFAKDKQTARVAAEFYINAINVMRGAEAISEYTSLPRQEAFNIEYWLLEEAKLQRMPKPKPLSGKIALVTGSGGGIGKAIAKKYAQEGACVILNDIDQDRLDSSKAEFVKAFGADVVATTTLNVTNAASIAEAYKAACLAFGGVDIVVNNAGISISRPIAEHTIEEWDRLYDILVKGQFMVTQAAVGVMRKQKMGGDIVNIVSKNALVAGPNNAGYGSAKAAQLHLSRLNAAELGGDHIRVNTVNPDAVISDSNIWAGGWAEGRAKAYGITVAELPAYYAKRTLLNEVILPDDIANACFAFVGGLLNKSTGNVLNVDGGVAMAFVR</sequence>
<proteinExistence type="inferred from homology"/>
<dbReference type="PANTHER" id="PTHR43669">
    <property type="entry name" value="5-KETO-D-GLUCONATE 5-REDUCTASE"/>
    <property type="match status" value="1"/>
</dbReference>
<comment type="similarity">
    <text evidence="1">Belongs to the short-chain dehydrogenases/reductases (SDR) family.</text>
</comment>
<dbReference type="PRINTS" id="PR00080">
    <property type="entry name" value="SDRFAMILY"/>
</dbReference>
<dbReference type="PRINTS" id="PR00081">
    <property type="entry name" value="GDHRDH"/>
</dbReference>
<dbReference type="InterPro" id="IPR013454">
    <property type="entry name" value="Bifunc_RhaD/ADH"/>
</dbReference>
<evidence type="ECO:0000256" key="2">
    <source>
        <dbReference type="ARBA" id="ARBA00023002"/>
    </source>
</evidence>
<reference evidence="4" key="1">
    <citation type="submission" date="2024-05" db="EMBL/GenBank/DDBJ databases">
        <authorList>
            <person name="Jung D.-H."/>
        </authorList>
    </citation>
    <scope>NUCLEOTIDE SEQUENCE</scope>
    <source>
        <strain evidence="4">JA-25</strain>
    </source>
</reference>
<dbReference type="InterPro" id="IPR036409">
    <property type="entry name" value="Aldolase_II/adducin_N_sf"/>
</dbReference>
<dbReference type="InterPro" id="IPR001303">
    <property type="entry name" value="Aldolase_II/adducin_N"/>
</dbReference>
<dbReference type="NCBIfam" id="TIGR02632">
    <property type="entry name" value="RhaD_aldol-ADH"/>
    <property type="match status" value="1"/>
</dbReference>
<gene>
    <name evidence="4" type="ORF">F7231_20830</name>
</gene>
<evidence type="ECO:0000259" key="3">
    <source>
        <dbReference type="SMART" id="SM01007"/>
    </source>
</evidence>
<evidence type="ECO:0000256" key="1">
    <source>
        <dbReference type="ARBA" id="ARBA00006484"/>
    </source>
</evidence>
<dbReference type="PANTHER" id="PTHR43669:SF8">
    <property type="entry name" value="SHORT-CHAIN TYPE DEHYDROGENASE_REDUCTASE-RELATED"/>
    <property type="match status" value="1"/>
</dbReference>
<dbReference type="SUPFAM" id="SSF51735">
    <property type="entry name" value="NAD(P)-binding Rossmann-fold domains"/>
    <property type="match status" value="1"/>
</dbReference>
<comment type="caution">
    <text evidence="4">The sequence shown here is derived from an EMBL/GenBank/DDBJ whole genome shotgun (WGS) entry which is preliminary data.</text>
</comment>
<keyword evidence="5" id="KW-1185">Reference proteome</keyword>
<dbReference type="Gene3D" id="3.40.50.720">
    <property type="entry name" value="NAD(P)-binding Rossmann-like Domain"/>
    <property type="match status" value="1"/>
</dbReference>
<dbReference type="SUPFAM" id="SSF53639">
    <property type="entry name" value="AraD/HMP-PK domain-like"/>
    <property type="match status" value="1"/>
</dbReference>
<feature type="domain" description="Class II aldolase/adducin N-terminal" evidence="3">
    <location>
        <begin position="35"/>
        <end position="241"/>
    </location>
</feature>
<dbReference type="Gene3D" id="3.40.225.10">
    <property type="entry name" value="Class II aldolase/adducin N-terminal domain"/>
    <property type="match status" value="1"/>
</dbReference>
<dbReference type="Pfam" id="PF00106">
    <property type="entry name" value="adh_short"/>
    <property type="match status" value="1"/>
</dbReference>
<dbReference type="InterPro" id="IPR036291">
    <property type="entry name" value="NAD(P)-bd_dom_sf"/>
</dbReference>
<protein>
    <submittedName>
        <fullName evidence="4">Bifunctional aldolase/short-chain dehydrogenase</fullName>
    </submittedName>
</protein>
<dbReference type="Pfam" id="PF00596">
    <property type="entry name" value="Aldolase_II"/>
    <property type="match status" value="1"/>
</dbReference>
<evidence type="ECO:0000313" key="5">
    <source>
        <dbReference type="Proteomes" id="UP000606008"/>
    </source>
</evidence>
<organism evidence="4 5">
    <name type="scientific">Fibrivirga algicola</name>
    <dbReference type="NCBI Taxonomy" id="2950420"/>
    <lineage>
        <taxon>Bacteria</taxon>
        <taxon>Pseudomonadati</taxon>
        <taxon>Bacteroidota</taxon>
        <taxon>Cytophagia</taxon>
        <taxon>Cytophagales</taxon>
        <taxon>Spirosomataceae</taxon>
        <taxon>Fibrivirga</taxon>
    </lineage>
</organism>
<dbReference type="NCBIfam" id="NF006189">
    <property type="entry name" value="PRK08324.1-3"/>
    <property type="match status" value="1"/>
</dbReference>
<dbReference type="Proteomes" id="UP000606008">
    <property type="component" value="Unassembled WGS sequence"/>
</dbReference>
<keyword evidence="2" id="KW-0560">Oxidoreductase</keyword>
<dbReference type="RefSeq" id="WP_166693405.1">
    <property type="nucleotide sequence ID" value="NZ_WAEL01000008.1"/>
</dbReference>
<dbReference type="EMBL" id="WAEL01000008">
    <property type="protein sequence ID" value="NID12628.1"/>
    <property type="molecule type" value="Genomic_DNA"/>
</dbReference>
<accession>A0ABX0QPC7</accession>
<name>A0ABX0QPC7_9BACT</name>